<name>A0A5B0HLZ1_9BURK</name>
<reference evidence="1 2" key="1">
    <citation type="submission" date="2019-08" db="EMBL/GenBank/DDBJ databases">
        <title>Paraburkholderia sp. DCY113.</title>
        <authorList>
            <person name="Kang J."/>
        </authorList>
    </citation>
    <scope>NUCLEOTIDE SEQUENCE [LARGE SCALE GENOMIC DNA]</scope>
    <source>
        <strain evidence="1 2">DCY113</strain>
    </source>
</reference>
<evidence type="ECO:0000313" key="2">
    <source>
        <dbReference type="Proteomes" id="UP000325273"/>
    </source>
</evidence>
<accession>A0A5B0HLZ1</accession>
<keyword evidence="2" id="KW-1185">Reference proteome</keyword>
<protein>
    <submittedName>
        <fullName evidence="1">Uncharacterized protein</fullName>
    </submittedName>
</protein>
<gene>
    <name evidence="1" type="ORF">FVF58_00955</name>
</gene>
<dbReference type="RefSeq" id="WP_149668081.1">
    <property type="nucleotide sequence ID" value="NZ_VTUZ01000001.1"/>
</dbReference>
<comment type="caution">
    <text evidence="1">The sequence shown here is derived from an EMBL/GenBank/DDBJ whole genome shotgun (WGS) entry which is preliminary data.</text>
</comment>
<evidence type="ECO:0000313" key="1">
    <source>
        <dbReference type="EMBL" id="KAA1015954.1"/>
    </source>
</evidence>
<dbReference type="Proteomes" id="UP000325273">
    <property type="component" value="Unassembled WGS sequence"/>
</dbReference>
<dbReference type="EMBL" id="VTUZ01000001">
    <property type="protein sequence ID" value="KAA1015954.1"/>
    <property type="molecule type" value="Genomic_DNA"/>
</dbReference>
<proteinExistence type="predicted"/>
<organism evidence="1 2">
    <name type="scientific">Paraburkholderia panacisoli</name>
    <dbReference type="NCBI Taxonomy" id="2603818"/>
    <lineage>
        <taxon>Bacteria</taxon>
        <taxon>Pseudomonadati</taxon>
        <taxon>Pseudomonadota</taxon>
        <taxon>Betaproteobacteria</taxon>
        <taxon>Burkholderiales</taxon>
        <taxon>Burkholderiaceae</taxon>
        <taxon>Paraburkholderia</taxon>
    </lineage>
</organism>
<sequence length="106" mass="12422">MSIHETHHFNCLNEAEHERLALLAEEMAEAIHAIGKILRHGYESRNPLMPRGPTNRDWLEQEMAHVYVAARLMFDAGDIRRVACAEHESIKQESLHRYMHHQPRPH</sequence>
<dbReference type="AlphaFoldDB" id="A0A5B0HLZ1"/>